<reference evidence="1" key="1">
    <citation type="submission" date="2023-07" db="EMBL/GenBank/DDBJ databases">
        <title>Sorghum-associated microbial communities from plants grown in Nebraska, USA.</title>
        <authorList>
            <person name="Schachtman D."/>
        </authorList>
    </citation>
    <scope>NUCLEOTIDE SEQUENCE</scope>
    <source>
        <strain evidence="1">BE330</strain>
    </source>
</reference>
<name>A0AAE3XD51_9DEIO</name>
<evidence type="ECO:0000313" key="2">
    <source>
        <dbReference type="Proteomes" id="UP001185331"/>
    </source>
</evidence>
<evidence type="ECO:0000313" key="1">
    <source>
        <dbReference type="EMBL" id="MDR6218759.1"/>
    </source>
</evidence>
<dbReference type="EMBL" id="JAVDQK010000005">
    <property type="protein sequence ID" value="MDR6218759.1"/>
    <property type="molecule type" value="Genomic_DNA"/>
</dbReference>
<dbReference type="Proteomes" id="UP001185331">
    <property type="component" value="Unassembled WGS sequence"/>
</dbReference>
<accession>A0AAE3XD51</accession>
<proteinExistence type="predicted"/>
<gene>
    <name evidence="1" type="ORF">J2Y00_002356</name>
</gene>
<dbReference type="RefSeq" id="WP_309853326.1">
    <property type="nucleotide sequence ID" value="NZ_JAVDQJ010000004.1"/>
</dbReference>
<protein>
    <submittedName>
        <fullName evidence="1">Uncharacterized protein</fullName>
    </submittedName>
</protein>
<sequence length="182" mass="19367">MLALDSSAMSRYGSPFDDQMLEAVLGSVTDEAVLRLLRRAPLKSLTFRSNPGAPPGTNDGGHVVINTAPRLPPSIGITHEYAQTDVAYYSLVLLHEIAHVVANQLTGTGASEAAHQAFLEVFQKGGGVTRYALNRCGEGRTLSEYFAETFTAAVALPQLRANDPEGFDHMSALLGAVRDAPA</sequence>
<dbReference type="AlphaFoldDB" id="A0AAE3XD51"/>
<organism evidence="1 2">
    <name type="scientific">Deinococcus soli</name>
    <name type="common">ex Cha et al. 2016</name>
    <dbReference type="NCBI Taxonomy" id="1309411"/>
    <lineage>
        <taxon>Bacteria</taxon>
        <taxon>Thermotogati</taxon>
        <taxon>Deinococcota</taxon>
        <taxon>Deinococci</taxon>
        <taxon>Deinococcales</taxon>
        <taxon>Deinococcaceae</taxon>
        <taxon>Deinococcus</taxon>
    </lineage>
</organism>
<comment type="caution">
    <text evidence="1">The sequence shown here is derived from an EMBL/GenBank/DDBJ whole genome shotgun (WGS) entry which is preliminary data.</text>
</comment>